<proteinExistence type="predicted"/>
<evidence type="ECO:0000313" key="3">
    <source>
        <dbReference type="Proteomes" id="UP000285710"/>
    </source>
</evidence>
<dbReference type="RefSeq" id="WP_128269105.1">
    <property type="nucleotide sequence ID" value="NZ_SAUW01000004.1"/>
</dbReference>
<feature type="region of interest" description="Disordered" evidence="1">
    <location>
        <begin position="14"/>
        <end position="40"/>
    </location>
</feature>
<accession>A0A443J0C8</accession>
<keyword evidence="3" id="KW-1185">Reference proteome</keyword>
<feature type="compositionally biased region" description="Basic and acidic residues" evidence="1">
    <location>
        <begin position="19"/>
        <end position="38"/>
    </location>
</feature>
<gene>
    <name evidence="2" type="ORF">D2T33_05335</name>
</gene>
<reference evidence="2 3" key="2">
    <citation type="submission" date="2019-01" db="EMBL/GenBank/DDBJ databases">
        <authorList>
            <person name="Li Y."/>
        </authorList>
    </citation>
    <scope>NUCLEOTIDE SEQUENCE [LARGE SCALE GENOMIC DNA]</scope>
    <source>
        <strain evidence="2 3">2D-5</strain>
    </source>
</reference>
<comment type="caution">
    <text evidence="2">The sequence shown here is derived from an EMBL/GenBank/DDBJ whole genome shotgun (WGS) entry which is preliminary data.</text>
</comment>
<sequence length="73" mass="7921">MAVGIGMQILGGIMTAQKQKTEKPSLKDHDEPTSDAHRPIPLVAGTVKVDGLNLLFTADRNIRERMVKAPGKK</sequence>
<evidence type="ECO:0000256" key="1">
    <source>
        <dbReference type="SAM" id="MobiDB-lite"/>
    </source>
</evidence>
<dbReference type="EMBL" id="SAUW01000004">
    <property type="protein sequence ID" value="RWR13822.1"/>
    <property type="molecule type" value="Genomic_DNA"/>
</dbReference>
<organism evidence="2 3">
    <name type="scientific">Paenirhodobacter populi</name>
    <dbReference type="NCBI Taxonomy" id="2306993"/>
    <lineage>
        <taxon>Bacteria</taxon>
        <taxon>Pseudomonadati</taxon>
        <taxon>Pseudomonadota</taxon>
        <taxon>Alphaproteobacteria</taxon>
        <taxon>Rhodobacterales</taxon>
        <taxon>Rhodobacter group</taxon>
        <taxon>Paenirhodobacter</taxon>
    </lineage>
</organism>
<evidence type="ECO:0000313" key="2">
    <source>
        <dbReference type="EMBL" id="RWR13822.1"/>
    </source>
</evidence>
<name>A0A443J0C8_9RHOB</name>
<protein>
    <submittedName>
        <fullName evidence="2">Uncharacterized protein</fullName>
    </submittedName>
</protein>
<reference evidence="2 3" key="1">
    <citation type="submission" date="2019-01" db="EMBL/GenBank/DDBJ databases">
        <title>Sinorhodobacter populi sp. nov. isolated from the symptomatic bark tissue of Populus euramericana canker.</title>
        <authorList>
            <person name="Xu G."/>
        </authorList>
    </citation>
    <scope>NUCLEOTIDE SEQUENCE [LARGE SCALE GENOMIC DNA]</scope>
    <source>
        <strain evidence="2 3">2D-5</strain>
    </source>
</reference>
<dbReference type="AlphaFoldDB" id="A0A443J0C8"/>
<dbReference type="Proteomes" id="UP000285710">
    <property type="component" value="Unassembled WGS sequence"/>
</dbReference>